<sequence>MTSKHSVQMTEHHGKKPNYSDHNKLKTSDKVPKHLDRTPPEHYAKVKKHSGKMPTKIAGRRDFALLEKYGERILGKQNNDKWKKVIEGISKKQCMLEAVFNTQNSEEHNYLDEKEFKIFKNNWNAICQNDPALSQLLEGLFAAVISTNEAMKKDDKNEVNVQQKALKQSLAYAVFFMTKRGQIPLESPRGKQQNEPKAILIELIDIYNDWQLDDGIGKKSCRKCGKKGKEENGKKEEGKNGQEEQEHKEKGKNGQKERRFLQFFERSLETKWDANIFSSGDRQNEDDDYENNLDDAIGRRRRRRKRMPTNSNHISSTDLLIFFGVLFIVVVILCNFDYCCPRSSVVPSLPRPNVMALVPPLPQEIQMRNANTKVITSTPYDGTEEIECEICLGAIKMIGNEEEGEEVNEVIKLDCNHIFHYECIHLWFENNHNTCPYCRHAHANTVLLNGAINRGNTAQGTAMANPQEWVIDMPSDGQNSGNTVGMGTDGAQTNRHNNDSANEPN</sequence>
<feature type="region of interest" description="Disordered" evidence="5">
    <location>
        <begin position="1"/>
        <end position="51"/>
    </location>
</feature>
<reference evidence="8 9" key="1">
    <citation type="submission" date="2024-10" db="EMBL/GenBank/DDBJ databases">
        <authorList>
            <person name="Kim D."/>
        </authorList>
    </citation>
    <scope>NUCLEOTIDE SEQUENCE [LARGE SCALE GENOMIC DNA]</scope>
    <source>
        <strain evidence="8">BH-2024</strain>
    </source>
</reference>
<gene>
    <name evidence="8" type="ORF">niasHT_005924</name>
</gene>
<dbReference type="SUPFAM" id="SSF57850">
    <property type="entry name" value="RING/U-box"/>
    <property type="match status" value="1"/>
</dbReference>
<evidence type="ECO:0000256" key="6">
    <source>
        <dbReference type="SAM" id="Phobius"/>
    </source>
</evidence>
<dbReference type="Proteomes" id="UP001620626">
    <property type="component" value="Unassembled WGS sequence"/>
</dbReference>
<protein>
    <recommendedName>
        <fullName evidence="7">RING-type domain-containing protein</fullName>
    </recommendedName>
</protein>
<evidence type="ECO:0000259" key="7">
    <source>
        <dbReference type="PROSITE" id="PS50089"/>
    </source>
</evidence>
<keyword evidence="6" id="KW-0472">Membrane</keyword>
<dbReference type="PROSITE" id="PS50089">
    <property type="entry name" value="ZF_RING_2"/>
    <property type="match status" value="1"/>
</dbReference>
<evidence type="ECO:0000313" key="8">
    <source>
        <dbReference type="EMBL" id="KAL3118415.1"/>
    </source>
</evidence>
<keyword evidence="6" id="KW-1133">Transmembrane helix</keyword>
<keyword evidence="3" id="KW-0862">Zinc</keyword>
<dbReference type="GO" id="GO:0008270">
    <property type="term" value="F:zinc ion binding"/>
    <property type="evidence" value="ECO:0007669"/>
    <property type="project" value="UniProtKB-KW"/>
</dbReference>
<dbReference type="InterPro" id="IPR013083">
    <property type="entry name" value="Znf_RING/FYVE/PHD"/>
</dbReference>
<feature type="compositionally biased region" description="Basic and acidic residues" evidence="5">
    <location>
        <begin position="18"/>
        <end position="44"/>
    </location>
</feature>
<feature type="compositionally biased region" description="Polar residues" evidence="5">
    <location>
        <begin position="476"/>
        <end position="505"/>
    </location>
</feature>
<comment type="caution">
    <text evidence="8">The sequence shown here is derived from an EMBL/GenBank/DDBJ whole genome shotgun (WGS) entry which is preliminary data.</text>
</comment>
<dbReference type="CDD" id="cd16448">
    <property type="entry name" value="RING-H2"/>
    <property type="match status" value="1"/>
</dbReference>
<evidence type="ECO:0000256" key="2">
    <source>
        <dbReference type="ARBA" id="ARBA00022771"/>
    </source>
</evidence>
<keyword evidence="2 4" id="KW-0863">Zinc-finger</keyword>
<dbReference type="PANTHER" id="PTHR14155">
    <property type="entry name" value="RING FINGER DOMAIN-CONTAINING"/>
    <property type="match status" value="1"/>
</dbReference>
<feature type="compositionally biased region" description="Basic and acidic residues" evidence="5">
    <location>
        <begin position="227"/>
        <end position="255"/>
    </location>
</feature>
<evidence type="ECO:0000256" key="5">
    <source>
        <dbReference type="SAM" id="MobiDB-lite"/>
    </source>
</evidence>
<feature type="transmembrane region" description="Helical" evidence="6">
    <location>
        <begin position="310"/>
        <end position="333"/>
    </location>
</feature>
<evidence type="ECO:0000313" key="9">
    <source>
        <dbReference type="Proteomes" id="UP001620626"/>
    </source>
</evidence>
<keyword evidence="6" id="KW-0812">Transmembrane</keyword>
<dbReference type="InterPro" id="IPR001841">
    <property type="entry name" value="Znf_RING"/>
</dbReference>
<proteinExistence type="predicted"/>
<dbReference type="InterPro" id="IPR053238">
    <property type="entry name" value="RING-H2_zinc_finger"/>
</dbReference>
<dbReference type="Gene3D" id="3.30.40.10">
    <property type="entry name" value="Zinc/RING finger domain, C3HC4 (zinc finger)"/>
    <property type="match status" value="1"/>
</dbReference>
<dbReference type="EMBL" id="JBICBT010000278">
    <property type="protein sequence ID" value="KAL3118415.1"/>
    <property type="molecule type" value="Genomic_DNA"/>
</dbReference>
<evidence type="ECO:0000256" key="4">
    <source>
        <dbReference type="PROSITE-ProRule" id="PRU00175"/>
    </source>
</evidence>
<name>A0ABD2LT46_9BILA</name>
<accession>A0ABD2LT46</accession>
<keyword evidence="1" id="KW-0479">Metal-binding</keyword>
<dbReference type="SMART" id="SM00184">
    <property type="entry name" value="RING"/>
    <property type="match status" value="1"/>
</dbReference>
<dbReference type="AlphaFoldDB" id="A0ABD2LT46"/>
<feature type="region of interest" description="Disordered" evidence="5">
    <location>
        <begin position="474"/>
        <end position="505"/>
    </location>
</feature>
<dbReference type="PANTHER" id="PTHR14155:SF627">
    <property type="entry name" value="OS06G0192800 PROTEIN"/>
    <property type="match status" value="1"/>
</dbReference>
<dbReference type="Pfam" id="PF13639">
    <property type="entry name" value="zf-RING_2"/>
    <property type="match status" value="1"/>
</dbReference>
<keyword evidence="9" id="KW-1185">Reference proteome</keyword>
<feature type="region of interest" description="Disordered" evidence="5">
    <location>
        <begin position="221"/>
        <end position="255"/>
    </location>
</feature>
<evidence type="ECO:0000256" key="3">
    <source>
        <dbReference type="ARBA" id="ARBA00022833"/>
    </source>
</evidence>
<evidence type="ECO:0000256" key="1">
    <source>
        <dbReference type="ARBA" id="ARBA00022723"/>
    </source>
</evidence>
<organism evidence="8 9">
    <name type="scientific">Heterodera trifolii</name>
    <dbReference type="NCBI Taxonomy" id="157864"/>
    <lineage>
        <taxon>Eukaryota</taxon>
        <taxon>Metazoa</taxon>
        <taxon>Ecdysozoa</taxon>
        <taxon>Nematoda</taxon>
        <taxon>Chromadorea</taxon>
        <taxon>Rhabditida</taxon>
        <taxon>Tylenchina</taxon>
        <taxon>Tylenchomorpha</taxon>
        <taxon>Tylenchoidea</taxon>
        <taxon>Heteroderidae</taxon>
        <taxon>Heteroderinae</taxon>
        <taxon>Heterodera</taxon>
    </lineage>
</organism>
<feature type="domain" description="RING-type" evidence="7">
    <location>
        <begin position="388"/>
        <end position="439"/>
    </location>
</feature>